<evidence type="ECO:0000313" key="2">
    <source>
        <dbReference type="Proteomes" id="UP000254841"/>
    </source>
</evidence>
<dbReference type="Proteomes" id="UP000254841">
    <property type="component" value="Unassembled WGS sequence"/>
</dbReference>
<sequence length="54" mass="6176">MKESIIIIEAPNKCEKIAAFSGAKDKNLKLPQSYELDYRICSSFIDKALKTKRK</sequence>
<gene>
    <name evidence="1" type="ORF">NCTC12410_02020</name>
</gene>
<dbReference type="RefSeq" id="WP_170235201.1">
    <property type="nucleotide sequence ID" value="NZ_UGHV01000004.1"/>
</dbReference>
<reference evidence="1 2" key="1">
    <citation type="submission" date="2018-06" db="EMBL/GenBank/DDBJ databases">
        <authorList>
            <consortium name="Pathogen Informatics"/>
            <person name="Doyle S."/>
        </authorList>
    </citation>
    <scope>NUCLEOTIDE SEQUENCE [LARGE SCALE GENOMIC DNA]</scope>
    <source>
        <strain evidence="1 2">NCTC12410</strain>
    </source>
</reference>
<accession>A0A377JL81</accession>
<protein>
    <submittedName>
        <fullName evidence="1">Uncharacterized protein</fullName>
    </submittedName>
</protein>
<name>A0A377JL81_9HELI</name>
<evidence type="ECO:0000313" key="1">
    <source>
        <dbReference type="EMBL" id="STP06481.1"/>
    </source>
</evidence>
<dbReference type="AlphaFoldDB" id="A0A377JL81"/>
<dbReference type="EMBL" id="UGHV01000004">
    <property type="protein sequence ID" value="STP06481.1"/>
    <property type="molecule type" value="Genomic_DNA"/>
</dbReference>
<proteinExistence type="predicted"/>
<organism evidence="1 2">
    <name type="scientific">Helicobacter canis</name>
    <dbReference type="NCBI Taxonomy" id="29419"/>
    <lineage>
        <taxon>Bacteria</taxon>
        <taxon>Pseudomonadati</taxon>
        <taxon>Campylobacterota</taxon>
        <taxon>Epsilonproteobacteria</taxon>
        <taxon>Campylobacterales</taxon>
        <taxon>Helicobacteraceae</taxon>
        <taxon>Helicobacter</taxon>
    </lineage>
</organism>